<dbReference type="InterPro" id="IPR029058">
    <property type="entry name" value="AB_hydrolase_fold"/>
</dbReference>
<dbReference type="PANTHER" id="PTHR40841">
    <property type="entry name" value="SIDEROPHORE TRIACETYLFUSARININE C ESTERASE"/>
    <property type="match status" value="1"/>
</dbReference>
<proteinExistence type="inferred from homology"/>
<comment type="similarity">
    <text evidence="1">Belongs to the esterase D family.</text>
</comment>
<name>A0A4Q9HET3_9SPHI</name>
<dbReference type="AlphaFoldDB" id="A0A4Q9HET3"/>
<keyword evidence="2 3" id="KW-0378">Hydrolase</keyword>
<dbReference type="InterPro" id="IPR052558">
    <property type="entry name" value="Siderophore_Hydrolase_D"/>
</dbReference>
<dbReference type="PANTHER" id="PTHR40841:SF2">
    <property type="entry name" value="SIDEROPHORE-DEGRADING ESTERASE (EUROFUNG)"/>
    <property type="match status" value="1"/>
</dbReference>
<dbReference type="GO" id="GO:0016788">
    <property type="term" value="F:hydrolase activity, acting on ester bonds"/>
    <property type="evidence" value="ECO:0007669"/>
    <property type="project" value="TreeGrafter"/>
</dbReference>
<evidence type="ECO:0000256" key="1">
    <source>
        <dbReference type="ARBA" id="ARBA00005622"/>
    </source>
</evidence>
<dbReference type="EMBL" id="SIXF01000007">
    <property type="protein sequence ID" value="TBO42694.1"/>
    <property type="molecule type" value="Genomic_DNA"/>
</dbReference>
<dbReference type="Gene3D" id="3.40.50.1820">
    <property type="entry name" value="alpha/beta hydrolase"/>
    <property type="match status" value="1"/>
</dbReference>
<gene>
    <name evidence="3" type="ORF">EYS08_10110</name>
</gene>
<dbReference type="SUPFAM" id="SSF53474">
    <property type="entry name" value="alpha/beta-Hydrolases"/>
    <property type="match status" value="1"/>
</dbReference>
<accession>A0A4Q9HET3</accession>
<dbReference type="OrthoDB" id="9784036at2"/>
<evidence type="ECO:0000256" key="2">
    <source>
        <dbReference type="ARBA" id="ARBA00022801"/>
    </source>
</evidence>
<organism evidence="3 4">
    <name type="scientific">Pedobacter kyonggii</name>
    <dbReference type="NCBI Taxonomy" id="1926871"/>
    <lineage>
        <taxon>Bacteria</taxon>
        <taxon>Pseudomonadati</taxon>
        <taxon>Bacteroidota</taxon>
        <taxon>Sphingobacteriia</taxon>
        <taxon>Sphingobacteriales</taxon>
        <taxon>Sphingobacteriaceae</taxon>
        <taxon>Pedobacter</taxon>
    </lineage>
</organism>
<evidence type="ECO:0000313" key="3">
    <source>
        <dbReference type="EMBL" id="TBO42694.1"/>
    </source>
</evidence>
<reference evidence="3 4" key="1">
    <citation type="submission" date="2019-02" db="EMBL/GenBank/DDBJ databases">
        <title>Pedobacter kyonggii whole genome sequence analysis.</title>
        <authorList>
            <person name="Dahal R.H."/>
        </authorList>
    </citation>
    <scope>NUCLEOTIDE SEQUENCE [LARGE SCALE GENOMIC DNA]</scope>
    <source>
        <strain evidence="3 4">K-4-11-1</strain>
    </source>
</reference>
<sequence length="290" mass="33113">MNKAFLILLLTFFTAVVFGQKNRPNESDKSKAFVLGRIDEIQSKELAEKRILNIYLPEGYQQNDTAKYPVIYLLDGSADEDFIHIVGLVQFNSFEWVNQVPKSIVVGIATVDRKRDFTFPTSIEGDKKRYPTTGHSDKFISFIEKELQPYIQAKYKTDANKTLIGQSLGGLLATEILIKKPTLFNKYIIISPSLWWDNASLLNQDSEIKENTFKQQTDVYIAVGKEGLAPTEIPRVMEVDANLLTEKIKGFKNKNVKAYFDFLPQENHATIMHQAVSNSFKFLYPVVKKE</sequence>
<evidence type="ECO:0000313" key="4">
    <source>
        <dbReference type="Proteomes" id="UP000291819"/>
    </source>
</evidence>
<protein>
    <submittedName>
        <fullName evidence="3">Alpha/beta hydrolase</fullName>
    </submittedName>
</protein>
<dbReference type="InterPro" id="IPR000801">
    <property type="entry name" value="Esterase-like"/>
</dbReference>
<dbReference type="RefSeq" id="WP_131029916.1">
    <property type="nucleotide sequence ID" value="NZ_SIXF01000007.1"/>
</dbReference>
<keyword evidence="4" id="KW-1185">Reference proteome</keyword>
<dbReference type="Proteomes" id="UP000291819">
    <property type="component" value="Unassembled WGS sequence"/>
</dbReference>
<dbReference type="Pfam" id="PF00756">
    <property type="entry name" value="Esterase"/>
    <property type="match status" value="1"/>
</dbReference>
<comment type="caution">
    <text evidence="3">The sequence shown here is derived from an EMBL/GenBank/DDBJ whole genome shotgun (WGS) entry which is preliminary data.</text>
</comment>